<dbReference type="GO" id="GO:0019843">
    <property type="term" value="F:rRNA binding"/>
    <property type="evidence" value="ECO:0007669"/>
    <property type="project" value="UniProtKB-UniRule"/>
</dbReference>
<dbReference type="GO" id="GO:0005840">
    <property type="term" value="C:ribosome"/>
    <property type="evidence" value="ECO:0007669"/>
    <property type="project" value="UniProtKB-KW"/>
</dbReference>
<keyword evidence="3 6" id="KW-0694">RNA-binding</keyword>
<evidence type="ECO:0000256" key="4">
    <source>
        <dbReference type="ARBA" id="ARBA00022980"/>
    </source>
</evidence>
<dbReference type="NCBIfam" id="NF004358">
    <property type="entry name" value="PRK05738.1-1"/>
    <property type="match status" value="1"/>
</dbReference>
<gene>
    <name evidence="6 7" type="primary">rplW</name>
    <name evidence="7" type="ORF">BTSPAZIEG_0360</name>
</gene>
<dbReference type="GO" id="GO:0003735">
    <property type="term" value="F:structural constituent of ribosome"/>
    <property type="evidence" value="ECO:0007669"/>
    <property type="project" value="InterPro"/>
</dbReference>
<keyword evidence="4 6" id="KW-0689">Ribosomal protein</keyword>
<comment type="similarity">
    <text evidence="1 6">Belongs to the universal ribosomal protein uL23 family.</text>
</comment>
<dbReference type="SUPFAM" id="SSF54189">
    <property type="entry name" value="Ribosomal proteins S24e, L23 and L15e"/>
    <property type="match status" value="1"/>
</dbReference>
<evidence type="ECO:0000256" key="1">
    <source>
        <dbReference type="ARBA" id="ARBA00006700"/>
    </source>
</evidence>
<dbReference type="InterPro" id="IPR012678">
    <property type="entry name" value="Ribosomal_uL23/eL15/eS24_sf"/>
</dbReference>
<evidence type="ECO:0000256" key="5">
    <source>
        <dbReference type="ARBA" id="ARBA00023274"/>
    </source>
</evidence>
<accession>A0A161K9T2</accession>
<keyword evidence="2 6" id="KW-0699">rRNA-binding</keyword>
<dbReference type="NCBIfam" id="NF004359">
    <property type="entry name" value="PRK05738.1-3"/>
    <property type="match status" value="1"/>
</dbReference>
<evidence type="ECO:0000313" key="7">
    <source>
        <dbReference type="EMBL" id="CUR53319.1"/>
    </source>
</evidence>
<evidence type="ECO:0000313" key="8">
    <source>
        <dbReference type="Proteomes" id="UP000243633"/>
    </source>
</evidence>
<keyword evidence="8" id="KW-1185">Reference proteome</keyword>
<keyword evidence="5 6" id="KW-0687">Ribonucleoprotein</keyword>
<proteinExistence type="inferred from homology"/>
<reference evidence="8" key="1">
    <citation type="submission" date="2015-10" db="EMBL/GenBank/DDBJ databases">
        <authorList>
            <person name="Manzano-Marin A."/>
            <person name="Manzano-Marin A."/>
        </authorList>
    </citation>
    <scope>NUCLEOTIDE SEQUENCE [LARGE SCALE GENOMIC DNA]</scope>
    <source>
        <strain evidence="8">BTs</strain>
    </source>
</reference>
<dbReference type="PATRIC" id="fig|98804.3.peg.338"/>
<sequence>MINEERLLKVLIMPHISEKSSYTMKKNNTVVLKVLRNATKFEIKTAIQYLFRVTVKKVNTLIIKGKRKKQKNVFFKRSNWKKAYVVLKTGQNLNFMSLN</sequence>
<evidence type="ECO:0000256" key="3">
    <source>
        <dbReference type="ARBA" id="ARBA00022884"/>
    </source>
</evidence>
<evidence type="ECO:0000256" key="6">
    <source>
        <dbReference type="HAMAP-Rule" id="MF_01369"/>
    </source>
</evidence>
<dbReference type="Proteomes" id="UP000243633">
    <property type="component" value="Chromosome 1"/>
</dbReference>
<dbReference type="RefSeq" id="WP_075472882.1">
    <property type="nucleotide sequence ID" value="NZ_CP135003.1"/>
</dbReference>
<dbReference type="NCBIfam" id="NF004363">
    <property type="entry name" value="PRK05738.2-4"/>
    <property type="match status" value="1"/>
</dbReference>
<name>A0A161K9T2_BUCTT</name>
<organism evidence="7 8">
    <name type="scientific">Buchnera aphidicola subsp. Tuberolachnus salignus</name>
    <dbReference type="NCBI Taxonomy" id="98804"/>
    <lineage>
        <taxon>Bacteria</taxon>
        <taxon>Pseudomonadati</taxon>
        <taxon>Pseudomonadota</taxon>
        <taxon>Gammaproteobacteria</taxon>
        <taxon>Enterobacterales</taxon>
        <taxon>Erwiniaceae</taxon>
        <taxon>Buchnera</taxon>
    </lineage>
</organism>
<dbReference type="PANTHER" id="PTHR11620">
    <property type="entry name" value="60S RIBOSOMAL PROTEIN L23A"/>
    <property type="match status" value="1"/>
</dbReference>
<dbReference type="STRING" id="98804.BTSPAZIEG_0360"/>
<comment type="function">
    <text evidence="6">One of the early assembly proteins it binds 23S rRNA. One of the proteins that surrounds the polypeptide exit tunnel on the outside of the ribosome. Forms the main docking site for trigger factor binding to the ribosome.</text>
</comment>
<protein>
    <recommendedName>
        <fullName evidence="6">Large ribosomal subunit protein uL23</fullName>
    </recommendedName>
</protein>
<dbReference type="Gene3D" id="3.30.70.330">
    <property type="match status" value="1"/>
</dbReference>
<dbReference type="GO" id="GO:1990904">
    <property type="term" value="C:ribonucleoprotein complex"/>
    <property type="evidence" value="ECO:0007669"/>
    <property type="project" value="UniProtKB-KW"/>
</dbReference>
<dbReference type="EMBL" id="LN890285">
    <property type="protein sequence ID" value="CUR53319.1"/>
    <property type="molecule type" value="Genomic_DNA"/>
</dbReference>
<dbReference type="AlphaFoldDB" id="A0A161K9T2"/>
<dbReference type="GO" id="GO:0006412">
    <property type="term" value="P:translation"/>
    <property type="evidence" value="ECO:0007669"/>
    <property type="project" value="UniProtKB-UniRule"/>
</dbReference>
<dbReference type="InterPro" id="IPR013025">
    <property type="entry name" value="Ribosomal_uL23-like"/>
</dbReference>
<evidence type="ECO:0000256" key="2">
    <source>
        <dbReference type="ARBA" id="ARBA00022730"/>
    </source>
</evidence>
<dbReference type="HAMAP" id="MF_01369_B">
    <property type="entry name" value="Ribosomal_uL23_B"/>
    <property type="match status" value="1"/>
</dbReference>
<dbReference type="FunFam" id="3.30.70.330:FF:000001">
    <property type="entry name" value="50S ribosomal protein L23"/>
    <property type="match status" value="1"/>
</dbReference>
<dbReference type="InterPro" id="IPR012677">
    <property type="entry name" value="Nucleotide-bd_a/b_plait_sf"/>
</dbReference>
<dbReference type="OrthoDB" id="9793353at2"/>
<comment type="subunit">
    <text evidence="6">Part of the 50S ribosomal subunit. Contacts protein L29, and trigger factor when it is bound to the ribosome.</text>
</comment>
<dbReference type="Pfam" id="PF00276">
    <property type="entry name" value="Ribosomal_L23"/>
    <property type="match status" value="1"/>
</dbReference>